<evidence type="ECO:0000313" key="3">
    <source>
        <dbReference type="EMBL" id="RAK60561.1"/>
    </source>
</evidence>
<evidence type="ECO:0000313" key="4">
    <source>
        <dbReference type="Proteomes" id="UP000249842"/>
    </source>
</evidence>
<comment type="caution">
    <text evidence="3">The sequence shown here is derived from an EMBL/GenBank/DDBJ whole genome shotgun (WGS) entry which is preliminary data.</text>
</comment>
<keyword evidence="2" id="KW-0812">Transmembrane</keyword>
<dbReference type="Proteomes" id="UP000249842">
    <property type="component" value="Unassembled WGS sequence"/>
</dbReference>
<feature type="region of interest" description="Disordered" evidence="1">
    <location>
        <begin position="44"/>
        <end position="110"/>
    </location>
</feature>
<gene>
    <name evidence="3" type="ORF">DJ021_12475</name>
</gene>
<name>A0A328B289_9CAUL</name>
<feature type="transmembrane region" description="Helical" evidence="2">
    <location>
        <begin position="21"/>
        <end position="44"/>
    </location>
</feature>
<sequence>MARHRYRSQPALQRSSGRTPSAILGLGLLAGVALGAGALVSTLVRGPGPGPDKIQAAPRDEPARLAAPVDTPAVVAPVEPVEPVAPPPAATTVQATPEPQAAPPPVVKLKAPTPARVARVARTAKPPSYPTFKPMTTQEQWERQQLDYERARHAYDADERREGYRWAQQNNIKVKRYCAAAEQRSPAFVDGCMDYLRPSKTKAPDEPREPAGLDPSDPG</sequence>
<dbReference type="EMBL" id="QFYP01000001">
    <property type="protein sequence ID" value="RAK60561.1"/>
    <property type="molecule type" value="Genomic_DNA"/>
</dbReference>
<feature type="compositionally biased region" description="Basic and acidic residues" evidence="1">
    <location>
        <begin position="202"/>
        <end position="211"/>
    </location>
</feature>
<protein>
    <submittedName>
        <fullName evidence="3">Uncharacterized protein</fullName>
    </submittedName>
</protein>
<dbReference type="AlphaFoldDB" id="A0A328B289"/>
<feature type="compositionally biased region" description="Low complexity" evidence="1">
    <location>
        <begin position="66"/>
        <end position="82"/>
    </location>
</feature>
<evidence type="ECO:0000256" key="2">
    <source>
        <dbReference type="SAM" id="Phobius"/>
    </source>
</evidence>
<evidence type="ECO:0000256" key="1">
    <source>
        <dbReference type="SAM" id="MobiDB-lite"/>
    </source>
</evidence>
<accession>A0A328B289</accession>
<keyword evidence="4" id="KW-1185">Reference proteome</keyword>
<reference evidence="4" key="1">
    <citation type="submission" date="2018-05" db="EMBL/GenBank/DDBJ databases">
        <authorList>
            <person name="Li X."/>
        </authorList>
    </citation>
    <scope>NUCLEOTIDE SEQUENCE [LARGE SCALE GENOMIC DNA]</scope>
    <source>
        <strain evidence="4">HKS-05</strain>
    </source>
</reference>
<feature type="compositionally biased region" description="Low complexity" evidence="1">
    <location>
        <begin position="90"/>
        <end position="99"/>
    </location>
</feature>
<proteinExistence type="predicted"/>
<keyword evidence="2" id="KW-0472">Membrane</keyword>
<feature type="region of interest" description="Disordered" evidence="1">
    <location>
        <begin position="195"/>
        <end position="219"/>
    </location>
</feature>
<keyword evidence="2" id="KW-1133">Transmembrane helix</keyword>
<organism evidence="3 4">
    <name type="scientific">Phenylobacterium hankyongense</name>
    <dbReference type="NCBI Taxonomy" id="1813876"/>
    <lineage>
        <taxon>Bacteria</taxon>
        <taxon>Pseudomonadati</taxon>
        <taxon>Pseudomonadota</taxon>
        <taxon>Alphaproteobacteria</taxon>
        <taxon>Caulobacterales</taxon>
        <taxon>Caulobacteraceae</taxon>
        <taxon>Phenylobacterium</taxon>
    </lineage>
</organism>
<feature type="region of interest" description="Disordered" evidence="1">
    <location>
        <begin position="121"/>
        <end position="140"/>
    </location>
</feature>